<reference evidence="2 3" key="1">
    <citation type="submission" date="2024-04" db="EMBL/GenBank/DDBJ databases">
        <authorList>
            <person name="Waldvogel A.-M."/>
            <person name="Schoenle A."/>
        </authorList>
    </citation>
    <scope>NUCLEOTIDE SEQUENCE [LARGE SCALE GENOMIC DNA]</scope>
</reference>
<name>A0AAV2JDY1_KNICA</name>
<dbReference type="Proteomes" id="UP001497482">
    <property type="component" value="Chromosome 11"/>
</dbReference>
<evidence type="ECO:0000313" key="3">
    <source>
        <dbReference type="Proteomes" id="UP001497482"/>
    </source>
</evidence>
<accession>A0AAV2JDY1</accession>
<dbReference type="AlphaFoldDB" id="A0AAV2JDY1"/>
<keyword evidence="3" id="KW-1185">Reference proteome</keyword>
<evidence type="ECO:0000313" key="2">
    <source>
        <dbReference type="EMBL" id="CAL1573927.1"/>
    </source>
</evidence>
<evidence type="ECO:0000256" key="1">
    <source>
        <dbReference type="SAM" id="MobiDB-lite"/>
    </source>
</evidence>
<feature type="compositionally biased region" description="Basic and acidic residues" evidence="1">
    <location>
        <begin position="17"/>
        <end position="38"/>
    </location>
</feature>
<gene>
    <name evidence="2" type="ORF">KC01_LOCUS5729</name>
</gene>
<protein>
    <submittedName>
        <fullName evidence="2">Uncharacterized protein</fullName>
    </submittedName>
</protein>
<sequence>MNGSLYGVYQRGVTRTHPADTDTDTGKETRSLERTRPDPQHAFGLFVPFRIFVRIYTLGSAEAREKACAGAQTGTVTHMALFVQTAQ</sequence>
<organism evidence="2 3">
    <name type="scientific">Knipowitschia caucasica</name>
    <name type="common">Caucasian dwarf goby</name>
    <name type="synonym">Pomatoschistus caucasicus</name>
    <dbReference type="NCBI Taxonomy" id="637954"/>
    <lineage>
        <taxon>Eukaryota</taxon>
        <taxon>Metazoa</taxon>
        <taxon>Chordata</taxon>
        <taxon>Craniata</taxon>
        <taxon>Vertebrata</taxon>
        <taxon>Euteleostomi</taxon>
        <taxon>Actinopterygii</taxon>
        <taxon>Neopterygii</taxon>
        <taxon>Teleostei</taxon>
        <taxon>Neoteleostei</taxon>
        <taxon>Acanthomorphata</taxon>
        <taxon>Gobiaria</taxon>
        <taxon>Gobiiformes</taxon>
        <taxon>Gobioidei</taxon>
        <taxon>Gobiidae</taxon>
        <taxon>Gobiinae</taxon>
        <taxon>Knipowitschia</taxon>
    </lineage>
</organism>
<proteinExistence type="predicted"/>
<feature type="region of interest" description="Disordered" evidence="1">
    <location>
        <begin position="12"/>
        <end position="38"/>
    </location>
</feature>
<dbReference type="EMBL" id="OZ035833">
    <property type="protein sequence ID" value="CAL1573927.1"/>
    <property type="molecule type" value="Genomic_DNA"/>
</dbReference>